<keyword evidence="2" id="KW-0238">DNA-binding</keyword>
<evidence type="ECO:0000313" key="3">
    <source>
        <dbReference type="Proteomes" id="UP000245207"/>
    </source>
</evidence>
<dbReference type="EMBL" id="PKPP01031017">
    <property type="protein sequence ID" value="PWA20071.1"/>
    <property type="molecule type" value="Genomic_DNA"/>
</dbReference>
<dbReference type="GO" id="GO:0006260">
    <property type="term" value="P:DNA replication"/>
    <property type="evidence" value="ECO:0007669"/>
    <property type="project" value="InterPro"/>
</dbReference>
<dbReference type="STRING" id="35608.A0A2U1K992"/>
<dbReference type="GO" id="GO:0005634">
    <property type="term" value="C:nucleus"/>
    <property type="evidence" value="ECO:0007669"/>
    <property type="project" value="InterPro"/>
</dbReference>
<dbReference type="Gene3D" id="2.40.50.140">
    <property type="entry name" value="Nucleic acid-binding proteins"/>
    <property type="match status" value="1"/>
</dbReference>
<name>A0A2U1K992_ARTAN</name>
<dbReference type="Proteomes" id="UP000245207">
    <property type="component" value="Unassembled WGS sequence"/>
</dbReference>
<dbReference type="OrthoDB" id="1751331at2759"/>
<accession>A0A2U1K992</accession>
<protein>
    <submittedName>
        <fullName evidence="2">Replication protein A 70 kDa DNA-binding subunit C</fullName>
    </submittedName>
</protein>
<organism evidence="2 3">
    <name type="scientific">Artemisia annua</name>
    <name type="common">Sweet wormwood</name>
    <dbReference type="NCBI Taxonomy" id="35608"/>
    <lineage>
        <taxon>Eukaryota</taxon>
        <taxon>Viridiplantae</taxon>
        <taxon>Streptophyta</taxon>
        <taxon>Embryophyta</taxon>
        <taxon>Tracheophyta</taxon>
        <taxon>Spermatophyta</taxon>
        <taxon>Magnoliopsida</taxon>
        <taxon>eudicotyledons</taxon>
        <taxon>Gunneridae</taxon>
        <taxon>Pentapetalae</taxon>
        <taxon>asterids</taxon>
        <taxon>campanulids</taxon>
        <taxon>Asterales</taxon>
        <taxon>Asteraceae</taxon>
        <taxon>Asteroideae</taxon>
        <taxon>Anthemideae</taxon>
        <taxon>Artemisiinae</taxon>
        <taxon>Artemisia</taxon>
    </lineage>
</organism>
<sequence>MAVNLTAGAISKLLTNEHTVREPVVQVIDIKCTETRIEVKSNGVLKNKTRYRIVLSDGSVCIGGFISNNINEMIGSNQLQKGSVVQLSNFSSITDNFSSNTTL</sequence>
<evidence type="ECO:0000259" key="1">
    <source>
        <dbReference type="Pfam" id="PF04057"/>
    </source>
</evidence>
<dbReference type="AlphaFoldDB" id="A0A2U1K992"/>
<evidence type="ECO:0000313" key="2">
    <source>
        <dbReference type="EMBL" id="PWA20071.1"/>
    </source>
</evidence>
<dbReference type="SUPFAM" id="SSF50249">
    <property type="entry name" value="Nucleic acid-binding proteins"/>
    <property type="match status" value="1"/>
</dbReference>
<dbReference type="Pfam" id="PF04057">
    <property type="entry name" value="Rep-A_N"/>
    <property type="match status" value="1"/>
</dbReference>
<dbReference type="InterPro" id="IPR007199">
    <property type="entry name" value="Rep_factor-A_N"/>
</dbReference>
<dbReference type="InterPro" id="IPR012340">
    <property type="entry name" value="NA-bd_OB-fold"/>
</dbReference>
<comment type="caution">
    <text evidence="2">The sequence shown here is derived from an EMBL/GenBank/DDBJ whole genome shotgun (WGS) entry which is preliminary data.</text>
</comment>
<gene>
    <name evidence="2" type="ORF">CTI12_AA629760</name>
</gene>
<keyword evidence="3" id="KW-1185">Reference proteome</keyword>
<reference evidence="2 3" key="1">
    <citation type="journal article" date="2018" name="Mol. Plant">
        <title>The genome of Artemisia annua provides insight into the evolution of Asteraceae family and artemisinin biosynthesis.</title>
        <authorList>
            <person name="Shen Q."/>
            <person name="Zhang L."/>
            <person name="Liao Z."/>
            <person name="Wang S."/>
            <person name="Yan T."/>
            <person name="Shi P."/>
            <person name="Liu M."/>
            <person name="Fu X."/>
            <person name="Pan Q."/>
            <person name="Wang Y."/>
            <person name="Lv Z."/>
            <person name="Lu X."/>
            <person name="Zhang F."/>
            <person name="Jiang W."/>
            <person name="Ma Y."/>
            <person name="Chen M."/>
            <person name="Hao X."/>
            <person name="Li L."/>
            <person name="Tang Y."/>
            <person name="Lv G."/>
            <person name="Zhou Y."/>
            <person name="Sun X."/>
            <person name="Brodelius P.E."/>
            <person name="Rose J.K.C."/>
            <person name="Tang K."/>
        </authorList>
    </citation>
    <scope>NUCLEOTIDE SEQUENCE [LARGE SCALE GENOMIC DNA]</scope>
    <source>
        <strain evidence="3">cv. Huhao1</strain>
        <tissue evidence="2">Leaf</tissue>
    </source>
</reference>
<proteinExistence type="predicted"/>
<feature type="domain" description="Replication factor-A protein 1 N-terminal" evidence="1">
    <location>
        <begin position="5"/>
        <end position="90"/>
    </location>
</feature>
<dbReference type="GO" id="GO:0003677">
    <property type="term" value="F:DNA binding"/>
    <property type="evidence" value="ECO:0007669"/>
    <property type="project" value="UniProtKB-KW"/>
</dbReference>